<dbReference type="Proteomes" id="UP000537204">
    <property type="component" value="Unassembled WGS sequence"/>
</dbReference>
<dbReference type="GO" id="GO:0004309">
    <property type="term" value="F:exopolyphosphatase activity"/>
    <property type="evidence" value="ECO:0007669"/>
    <property type="project" value="UniProtKB-EC"/>
</dbReference>
<proteinExistence type="predicted"/>
<dbReference type="Gene3D" id="3.30.420.40">
    <property type="match status" value="1"/>
</dbReference>
<dbReference type="InterPro" id="IPR043129">
    <property type="entry name" value="ATPase_NBD"/>
</dbReference>
<dbReference type="InterPro" id="IPR050273">
    <property type="entry name" value="GppA/Ppx_hydrolase"/>
</dbReference>
<dbReference type="CDD" id="cd24006">
    <property type="entry name" value="ASKHA_NBD_PPX_GppA"/>
    <property type="match status" value="1"/>
</dbReference>
<dbReference type="Gene3D" id="3.30.420.150">
    <property type="entry name" value="Exopolyphosphatase. Domain 2"/>
    <property type="match status" value="1"/>
</dbReference>
<dbReference type="PANTHER" id="PTHR30005:SF0">
    <property type="entry name" value="RETROGRADE REGULATION PROTEIN 2"/>
    <property type="match status" value="1"/>
</dbReference>
<dbReference type="InterPro" id="IPR003695">
    <property type="entry name" value="Ppx_GppA_N"/>
</dbReference>
<dbReference type="AlphaFoldDB" id="A0A7W8ZIV7"/>
<evidence type="ECO:0000313" key="2">
    <source>
        <dbReference type="EMBL" id="MBB5634712.1"/>
    </source>
</evidence>
<organism evidence="2 3">
    <name type="scientific">Pedobacter cryoconitis</name>
    <dbReference type="NCBI Taxonomy" id="188932"/>
    <lineage>
        <taxon>Bacteria</taxon>
        <taxon>Pseudomonadati</taxon>
        <taxon>Bacteroidota</taxon>
        <taxon>Sphingobacteriia</taxon>
        <taxon>Sphingobacteriales</taxon>
        <taxon>Sphingobacteriaceae</taxon>
        <taxon>Pedobacter</taxon>
    </lineage>
</organism>
<reference evidence="2 3" key="1">
    <citation type="submission" date="2020-08" db="EMBL/GenBank/DDBJ databases">
        <title>Genomic Encyclopedia of Type Strains, Phase IV (KMG-V): Genome sequencing to study the core and pangenomes of soil and plant-associated prokaryotes.</title>
        <authorList>
            <person name="Whitman W."/>
        </authorList>
    </citation>
    <scope>NUCLEOTIDE SEQUENCE [LARGE SCALE GENOMIC DNA]</scope>
    <source>
        <strain evidence="2 3">S3M1</strain>
    </source>
</reference>
<keyword evidence="2" id="KW-0378">Hydrolase</keyword>
<dbReference type="EMBL" id="JACHCE010000001">
    <property type="protein sequence ID" value="MBB5634712.1"/>
    <property type="molecule type" value="Genomic_DNA"/>
</dbReference>
<dbReference type="Pfam" id="PF02541">
    <property type="entry name" value="Ppx-GppA"/>
    <property type="match status" value="1"/>
</dbReference>
<gene>
    <name evidence="2" type="ORF">HDE68_000597</name>
</gene>
<dbReference type="GO" id="GO:0008894">
    <property type="term" value="F:guanosine-5'-triphosphate,3'-diphosphate diphosphatase activity"/>
    <property type="evidence" value="ECO:0007669"/>
    <property type="project" value="UniProtKB-EC"/>
</dbReference>
<dbReference type="EC" id="3.6.1.40" evidence="2"/>
<accession>A0A7W8ZIV7</accession>
<dbReference type="SUPFAM" id="SSF53067">
    <property type="entry name" value="Actin-like ATPase domain"/>
    <property type="match status" value="2"/>
</dbReference>
<name>A0A7W8ZIV7_9SPHI</name>
<dbReference type="RefSeq" id="WP_183878745.1">
    <property type="nucleotide sequence ID" value="NZ_JACHCD010000002.1"/>
</dbReference>
<evidence type="ECO:0000313" key="3">
    <source>
        <dbReference type="Proteomes" id="UP000537204"/>
    </source>
</evidence>
<evidence type="ECO:0000259" key="1">
    <source>
        <dbReference type="Pfam" id="PF02541"/>
    </source>
</evidence>
<dbReference type="EC" id="3.6.1.11" evidence="2"/>
<protein>
    <submittedName>
        <fullName evidence="2">Exopolyphosphatase/guanosine-5'-triphosphate, 3'-diphosphate pyrophosphatase</fullName>
        <ecNumber evidence="2">3.6.1.11</ecNumber>
        <ecNumber evidence="2">3.6.1.40</ecNumber>
    </submittedName>
</protein>
<feature type="domain" description="Ppx/GppA phosphatase N-terminal" evidence="1">
    <location>
        <begin position="40"/>
        <end position="284"/>
    </location>
</feature>
<comment type="caution">
    <text evidence="2">The sequence shown here is derived from an EMBL/GenBank/DDBJ whole genome shotgun (WGS) entry which is preliminary data.</text>
</comment>
<sequence length="303" mass="34400">MLRYAAIDVGSNAVRLLIADITYSENGFGFKKNTLVRVPLRLGDDAFLDHKISARKIEDLIKTMQAFKNLMDVYQVTKYLACATSSMREAQNGLDIIQLINEKANVNLEIIEGQREANIIYANHIEDDLDIRKNYLYIDVGGGSTELSVFVNKVPVASKSFDIGTIRILDNQDKEETWEEMKLWVKDQTKYHKNLAGIGTGGNINKLYKMANEKEGMPLTFLKLKSLYNQLNSHSLKERIQLFNLNPDRADVIIPACEIFITLMKWTGIKQIHVPRVGMADGIINLLIEENLNKQQPDSHRGD</sequence>
<dbReference type="PANTHER" id="PTHR30005">
    <property type="entry name" value="EXOPOLYPHOSPHATASE"/>
    <property type="match status" value="1"/>
</dbReference>